<gene>
    <name evidence="8" type="ORF">OEZ60_08300</name>
</gene>
<name>A0ABT2X8A5_9RHOB</name>
<keyword evidence="4 7" id="KW-0812">Transmembrane</keyword>
<organism evidence="8 9">
    <name type="scientific">Albidovulum salinarum</name>
    <dbReference type="NCBI Taxonomy" id="2984153"/>
    <lineage>
        <taxon>Bacteria</taxon>
        <taxon>Pseudomonadati</taxon>
        <taxon>Pseudomonadota</taxon>
        <taxon>Alphaproteobacteria</taxon>
        <taxon>Rhodobacterales</taxon>
        <taxon>Paracoccaceae</taxon>
        <taxon>Albidovulum</taxon>
    </lineage>
</organism>
<evidence type="ECO:0000256" key="5">
    <source>
        <dbReference type="ARBA" id="ARBA00022989"/>
    </source>
</evidence>
<feature type="transmembrane region" description="Helical" evidence="7">
    <location>
        <begin position="233"/>
        <end position="256"/>
    </location>
</feature>
<dbReference type="EMBL" id="JAOVQO010000006">
    <property type="protein sequence ID" value="MCU9848005.1"/>
    <property type="molecule type" value="Genomic_DNA"/>
</dbReference>
<dbReference type="InterPro" id="IPR050833">
    <property type="entry name" value="Poly_Biosynth_Transport"/>
</dbReference>
<accession>A0ABT2X8A5</accession>
<evidence type="ECO:0000313" key="8">
    <source>
        <dbReference type="EMBL" id="MCU9848005.1"/>
    </source>
</evidence>
<feature type="transmembrane region" description="Helical" evidence="7">
    <location>
        <begin position="139"/>
        <end position="158"/>
    </location>
</feature>
<evidence type="ECO:0000256" key="1">
    <source>
        <dbReference type="ARBA" id="ARBA00004651"/>
    </source>
</evidence>
<feature type="transmembrane region" description="Helical" evidence="7">
    <location>
        <begin position="406"/>
        <end position="426"/>
    </location>
</feature>
<feature type="transmembrane region" description="Helical" evidence="7">
    <location>
        <begin position="277"/>
        <end position="301"/>
    </location>
</feature>
<feature type="transmembrane region" description="Helical" evidence="7">
    <location>
        <begin position="198"/>
        <end position="221"/>
    </location>
</feature>
<feature type="transmembrane region" description="Helical" evidence="7">
    <location>
        <begin position="37"/>
        <end position="62"/>
    </location>
</feature>
<dbReference type="Pfam" id="PF13440">
    <property type="entry name" value="Polysacc_synt_3"/>
    <property type="match status" value="1"/>
</dbReference>
<feature type="transmembrane region" description="Helical" evidence="7">
    <location>
        <begin position="83"/>
        <end position="102"/>
    </location>
</feature>
<evidence type="ECO:0000256" key="3">
    <source>
        <dbReference type="ARBA" id="ARBA00022475"/>
    </source>
</evidence>
<keyword evidence="3" id="KW-1003">Cell membrane</keyword>
<dbReference type="RefSeq" id="WP_263334969.1">
    <property type="nucleotide sequence ID" value="NZ_JAOVQO010000006.1"/>
</dbReference>
<dbReference type="Proteomes" id="UP001209535">
    <property type="component" value="Unassembled WGS sequence"/>
</dbReference>
<keyword evidence="6 7" id="KW-0472">Membrane</keyword>
<keyword evidence="9" id="KW-1185">Reference proteome</keyword>
<evidence type="ECO:0000313" key="9">
    <source>
        <dbReference type="Proteomes" id="UP001209535"/>
    </source>
</evidence>
<comment type="caution">
    <text evidence="8">The sequence shown here is derived from an EMBL/GenBank/DDBJ whole genome shotgun (WGS) entry which is preliminary data.</text>
</comment>
<evidence type="ECO:0000256" key="2">
    <source>
        <dbReference type="ARBA" id="ARBA00007430"/>
    </source>
</evidence>
<feature type="transmembrane region" description="Helical" evidence="7">
    <location>
        <begin position="164"/>
        <end position="186"/>
    </location>
</feature>
<dbReference type="PANTHER" id="PTHR30250:SF10">
    <property type="entry name" value="LIPOPOLYSACCHARIDE BIOSYNTHESIS PROTEIN WZXC"/>
    <property type="match status" value="1"/>
</dbReference>
<comment type="similarity">
    <text evidence="2">Belongs to the polysaccharide synthase family.</text>
</comment>
<evidence type="ECO:0000256" key="6">
    <source>
        <dbReference type="ARBA" id="ARBA00023136"/>
    </source>
</evidence>
<evidence type="ECO:0000256" key="7">
    <source>
        <dbReference type="SAM" id="Phobius"/>
    </source>
</evidence>
<reference evidence="8 9" key="1">
    <citation type="submission" date="2022-10" db="EMBL/GenBank/DDBJ databases">
        <title>Defluviimonas sp. nov., isolated from ocean surface sediments.</title>
        <authorList>
            <person name="He W."/>
            <person name="Wang L."/>
            <person name="Zhang D.-F."/>
        </authorList>
    </citation>
    <scope>NUCLEOTIDE SEQUENCE [LARGE SCALE GENOMIC DNA]</scope>
    <source>
        <strain evidence="8 9">WL0024</strain>
    </source>
</reference>
<sequence>MLKKAAMLVSGNALGSALLLARNLIVARLVSPEDYGIAATFAIVMSVVEMLSQFGLSQMIVVDKDGDDPRFQSVMQGFQLARGVFASLVLLVIAHPTARFLGIEHVAWAYQVIAVVPLINGLQHFDIHRLKRHLNFRPFILSQSIPPLVALLAIWPLALLYGDYRIMLISLLVQAGAMALLSHLAAERRYQIGFDLALIRRATVFGWPLLINGALLFGVFYGERVIVGRELGMAALGVFSMAVTLTLTPTLVMANANQSAFLPHLSSARERPAAFQWLGVAAVEAGLAAGLVLLLGIVLLGGPVVHLLLGEKYAAILPLLVPVAVLQAVRMAKTGSTTVALSRELTGNAVAANLLRVSSLPVSWLVVHRTGDVMLLIWIAVGAEVLGYLLSLHLAARRTGLKLGPVVLPSLLAALTCAAALAVDGFEPTLPDLAGHLLRWPLLVVMVCGLAALASMKALRGYIFRQIRNRAA</sequence>
<protein>
    <submittedName>
        <fullName evidence="8">Oligosaccharide flippase family protein</fullName>
    </submittedName>
</protein>
<evidence type="ECO:0000256" key="4">
    <source>
        <dbReference type="ARBA" id="ARBA00022692"/>
    </source>
</evidence>
<proteinExistence type="inferred from homology"/>
<keyword evidence="5 7" id="KW-1133">Transmembrane helix</keyword>
<feature type="transmembrane region" description="Helical" evidence="7">
    <location>
        <begin position="438"/>
        <end position="459"/>
    </location>
</feature>
<dbReference type="PANTHER" id="PTHR30250">
    <property type="entry name" value="PST FAMILY PREDICTED COLANIC ACID TRANSPORTER"/>
    <property type="match status" value="1"/>
</dbReference>
<feature type="transmembrane region" description="Helical" evidence="7">
    <location>
        <begin position="373"/>
        <end position="394"/>
    </location>
</feature>
<comment type="subcellular location">
    <subcellularLocation>
        <location evidence="1">Cell membrane</location>
        <topology evidence="1">Multi-pass membrane protein</topology>
    </subcellularLocation>
</comment>